<sequence length="225" mass="24975">MLETCPLHAVLNSCLTRLATFHPAFFQLPSDSLPDSHSRNPCLASTSLNVGGGSVLNGTRPSQRHDSSVGTLTSPLMTPSSVVEHVPNIRARVPRERQHTLYRTSSLLLGNPISSTLHAIESALLYAPSSAIRRILELCASPSRSYRLPIYDWLSSYYTSSSVYPRTFGYPNSVPFISFESLQSLCSYSSHRTQPTLRHPRTSTVGPSSPRRRRLFGFQIRVLEC</sequence>
<proteinExistence type="predicted"/>
<reference evidence="2 3" key="1">
    <citation type="journal article" date="2019" name="Nat. Ecol. Evol.">
        <title>Megaphylogeny resolves global patterns of mushroom evolution.</title>
        <authorList>
            <person name="Varga T."/>
            <person name="Krizsan K."/>
            <person name="Foldi C."/>
            <person name="Dima B."/>
            <person name="Sanchez-Garcia M."/>
            <person name="Sanchez-Ramirez S."/>
            <person name="Szollosi G.J."/>
            <person name="Szarkandi J.G."/>
            <person name="Papp V."/>
            <person name="Albert L."/>
            <person name="Andreopoulos W."/>
            <person name="Angelini C."/>
            <person name="Antonin V."/>
            <person name="Barry K.W."/>
            <person name="Bougher N.L."/>
            <person name="Buchanan P."/>
            <person name="Buyck B."/>
            <person name="Bense V."/>
            <person name="Catcheside P."/>
            <person name="Chovatia M."/>
            <person name="Cooper J."/>
            <person name="Damon W."/>
            <person name="Desjardin D."/>
            <person name="Finy P."/>
            <person name="Geml J."/>
            <person name="Haridas S."/>
            <person name="Hughes K."/>
            <person name="Justo A."/>
            <person name="Karasinski D."/>
            <person name="Kautmanova I."/>
            <person name="Kiss B."/>
            <person name="Kocsube S."/>
            <person name="Kotiranta H."/>
            <person name="LaButti K.M."/>
            <person name="Lechner B.E."/>
            <person name="Liimatainen K."/>
            <person name="Lipzen A."/>
            <person name="Lukacs Z."/>
            <person name="Mihaltcheva S."/>
            <person name="Morgado L.N."/>
            <person name="Niskanen T."/>
            <person name="Noordeloos M.E."/>
            <person name="Ohm R.A."/>
            <person name="Ortiz-Santana B."/>
            <person name="Ovrebo C."/>
            <person name="Racz N."/>
            <person name="Riley R."/>
            <person name="Savchenko A."/>
            <person name="Shiryaev A."/>
            <person name="Soop K."/>
            <person name="Spirin V."/>
            <person name="Szebenyi C."/>
            <person name="Tomsovsky M."/>
            <person name="Tulloss R.E."/>
            <person name="Uehling J."/>
            <person name="Grigoriev I.V."/>
            <person name="Vagvolgyi C."/>
            <person name="Papp T."/>
            <person name="Martin F.M."/>
            <person name="Miettinen O."/>
            <person name="Hibbett D.S."/>
            <person name="Nagy L.G."/>
        </authorList>
    </citation>
    <scope>NUCLEOTIDE SEQUENCE [LARGE SCALE GENOMIC DNA]</scope>
    <source>
        <strain evidence="2 3">CBS 121175</strain>
    </source>
</reference>
<dbReference type="EMBL" id="ML210195">
    <property type="protein sequence ID" value="TFK24737.1"/>
    <property type="molecule type" value="Genomic_DNA"/>
</dbReference>
<accession>A0A5C3KWM5</accession>
<dbReference type="AlphaFoldDB" id="A0A5C3KWM5"/>
<evidence type="ECO:0000313" key="3">
    <source>
        <dbReference type="Proteomes" id="UP000307440"/>
    </source>
</evidence>
<feature type="region of interest" description="Disordered" evidence="1">
    <location>
        <begin position="53"/>
        <end position="76"/>
    </location>
</feature>
<dbReference type="Proteomes" id="UP000307440">
    <property type="component" value="Unassembled WGS sequence"/>
</dbReference>
<organism evidence="2 3">
    <name type="scientific">Coprinopsis marcescibilis</name>
    <name type="common">Agaric fungus</name>
    <name type="synonym">Psathyrella marcescibilis</name>
    <dbReference type="NCBI Taxonomy" id="230819"/>
    <lineage>
        <taxon>Eukaryota</taxon>
        <taxon>Fungi</taxon>
        <taxon>Dikarya</taxon>
        <taxon>Basidiomycota</taxon>
        <taxon>Agaricomycotina</taxon>
        <taxon>Agaricomycetes</taxon>
        <taxon>Agaricomycetidae</taxon>
        <taxon>Agaricales</taxon>
        <taxon>Agaricineae</taxon>
        <taxon>Psathyrellaceae</taxon>
        <taxon>Coprinopsis</taxon>
    </lineage>
</organism>
<name>A0A5C3KWM5_COPMA</name>
<protein>
    <submittedName>
        <fullName evidence="2">Uncharacterized protein</fullName>
    </submittedName>
</protein>
<gene>
    <name evidence="2" type="ORF">FA15DRAFT_403260</name>
</gene>
<keyword evidence="3" id="KW-1185">Reference proteome</keyword>
<evidence type="ECO:0000313" key="2">
    <source>
        <dbReference type="EMBL" id="TFK24737.1"/>
    </source>
</evidence>
<evidence type="ECO:0000256" key="1">
    <source>
        <dbReference type="SAM" id="MobiDB-lite"/>
    </source>
</evidence>